<evidence type="ECO:0000313" key="2">
    <source>
        <dbReference type="EMBL" id="GGF23021.1"/>
    </source>
</evidence>
<accession>A0A917EVZ4</accession>
<comment type="caution">
    <text evidence="2">The sequence shown here is derived from an EMBL/GenBank/DDBJ whole genome shotgun (WGS) entry which is preliminary data.</text>
</comment>
<sequence length="107" mass="12064">MTRDPNTHRNRTRSTRARAWNRTAQSRAAQAYTEMFEVRVSCGGHTPEHYRVATTWRDASDPGYFATYLNRHQGCKTQCAVAATRLATPADDGPSGTFRIETDGVDW</sequence>
<name>A0A917EVZ4_9MICO</name>
<keyword evidence="3" id="KW-1185">Reference proteome</keyword>
<protein>
    <submittedName>
        <fullName evidence="2">Uncharacterized protein</fullName>
    </submittedName>
</protein>
<dbReference type="Proteomes" id="UP000598775">
    <property type="component" value="Unassembled WGS sequence"/>
</dbReference>
<feature type="region of interest" description="Disordered" evidence="1">
    <location>
        <begin position="1"/>
        <end position="24"/>
    </location>
</feature>
<dbReference type="EMBL" id="BMGP01000002">
    <property type="protein sequence ID" value="GGF23021.1"/>
    <property type="molecule type" value="Genomic_DNA"/>
</dbReference>
<dbReference type="AlphaFoldDB" id="A0A917EVZ4"/>
<organism evidence="2 3">
    <name type="scientific">Subtercola lobariae</name>
    <dbReference type="NCBI Taxonomy" id="1588641"/>
    <lineage>
        <taxon>Bacteria</taxon>
        <taxon>Bacillati</taxon>
        <taxon>Actinomycetota</taxon>
        <taxon>Actinomycetes</taxon>
        <taxon>Micrococcales</taxon>
        <taxon>Microbacteriaceae</taxon>
        <taxon>Subtercola</taxon>
    </lineage>
</organism>
<proteinExistence type="predicted"/>
<gene>
    <name evidence="2" type="ORF">GCM10011399_15780</name>
</gene>
<evidence type="ECO:0000313" key="3">
    <source>
        <dbReference type="Proteomes" id="UP000598775"/>
    </source>
</evidence>
<evidence type="ECO:0000256" key="1">
    <source>
        <dbReference type="SAM" id="MobiDB-lite"/>
    </source>
</evidence>
<reference evidence="2 3" key="1">
    <citation type="journal article" date="2014" name="Int. J. Syst. Evol. Microbiol.">
        <title>Complete genome sequence of Corynebacterium casei LMG S-19264T (=DSM 44701T), isolated from a smear-ripened cheese.</title>
        <authorList>
            <consortium name="US DOE Joint Genome Institute (JGI-PGF)"/>
            <person name="Walter F."/>
            <person name="Albersmeier A."/>
            <person name="Kalinowski J."/>
            <person name="Ruckert C."/>
        </authorList>
    </citation>
    <scope>NUCLEOTIDE SEQUENCE [LARGE SCALE GENOMIC DNA]</scope>
    <source>
        <strain evidence="2 3">CGMCC 1.12976</strain>
    </source>
</reference>